<dbReference type="AlphaFoldDB" id="D1ADR5"/>
<dbReference type="GO" id="GO:0050660">
    <property type="term" value="F:flavin adenine dinucleotide binding"/>
    <property type="evidence" value="ECO:0007669"/>
    <property type="project" value="InterPro"/>
</dbReference>
<dbReference type="EMBL" id="CP001738">
    <property type="protein sequence ID" value="ACY97525.1"/>
    <property type="molecule type" value="Genomic_DNA"/>
</dbReference>
<evidence type="ECO:0000256" key="1">
    <source>
        <dbReference type="PIRSR" id="PIRSR006816-2"/>
    </source>
</evidence>
<feature type="binding site" evidence="1">
    <location>
        <position position="254"/>
    </location>
    <ligand>
        <name>[2Fe-2S] cluster</name>
        <dbReference type="ChEBI" id="CHEBI:190135"/>
    </ligand>
</feature>
<evidence type="ECO:0000313" key="3">
    <source>
        <dbReference type="Proteomes" id="UP000001918"/>
    </source>
</evidence>
<evidence type="ECO:0000313" key="2">
    <source>
        <dbReference type="EMBL" id="ACY97525.1"/>
    </source>
</evidence>
<dbReference type="GO" id="GO:0046872">
    <property type="term" value="F:metal ion binding"/>
    <property type="evidence" value="ECO:0007669"/>
    <property type="project" value="UniProtKB-KW"/>
</dbReference>
<keyword evidence="1" id="KW-0479">Metal-binding</keyword>
<comment type="cofactor">
    <cofactor evidence="1">
        <name>[2Fe-2S] cluster</name>
        <dbReference type="ChEBI" id="CHEBI:190135"/>
    </cofactor>
    <text evidence="1">Binds 1 [2Fe-2S] cluster per subunit.</text>
</comment>
<dbReference type="Gene3D" id="3.40.50.80">
    <property type="entry name" value="Nucleotide-binding domain of ferredoxin-NADP reductase (FNR) module"/>
    <property type="match status" value="1"/>
</dbReference>
<dbReference type="eggNOG" id="COG0543">
    <property type="taxonomic scope" value="Bacteria"/>
</dbReference>
<dbReference type="SUPFAM" id="SSF52343">
    <property type="entry name" value="Ferredoxin reductase-like, C-terminal NADP-linked domain"/>
    <property type="match status" value="1"/>
</dbReference>
<dbReference type="STRING" id="471852.Tcur_1958"/>
<dbReference type="PANTHER" id="PTHR43513:SF3">
    <property type="entry name" value="DIHYDROOROTATE DEHYDROGENASE B (NAD(+)), ELECTRON TRANSFER SUBUNIT-RELATED"/>
    <property type="match status" value="1"/>
</dbReference>
<reference evidence="2 3" key="1">
    <citation type="journal article" date="2011" name="Stand. Genomic Sci.">
        <title>Complete genome sequence of Thermomonospora curvata type strain (B9).</title>
        <authorList>
            <person name="Chertkov O."/>
            <person name="Sikorski J."/>
            <person name="Nolan M."/>
            <person name="Lapidus A."/>
            <person name="Lucas S."/>
            <person name="Del Rio T.G."/>
            <person name="Tice H."/>
            <person name="Cheng J.F."/>
            <person name="Goodwin L."/>
            <person name="Pitluck S."/>
            <person name="Liolios K."/>
            <person name="Ivanova N."/>
            <person name="Mavromatis K."/>
            <person name="Mikhailova N."/>
            <person name="Ovchinnikova G."/>
            <person name="Pati A."/>
            <person name="Chen A."/>
            <person name="Palaniappan K."/>
            <person name="Djao O.D."/>
            <person name="Land M."/>
            <person name="Hauser L."/>
            <person name="Chang Y.J."/>
            <person name="Jeffries C.D."/>
            <person name="Brettin T."/>
            <person name="Han C."/>
            <person name="Detter J.C."/>
            <person name="Rohde M."/>
            <person name="Goker M."/>
            <person name="Woyke T."/>
            <person name="Bristow J."/>
            <person name="Eisen J.A."/>
            <person name="Markowitz V."/>
            <person name="Hugenholtz P."/>
            <person name="Klenk H.P."/>
            <person name="Kyrpides N.C."/>
        </authorList>
    </citation>
    <scope>NUCLEOTIDE SEQUENCE [LARGE SCALE GENOMIC DNA]</scope>
    <source>
        <strain evidence="3">ATCC 19995 / DSM 43183 / JCM 3096 / KCTC 9072 / NBRC 15933 / NCIMB 10081 / Henssen B9</strain>
    </source>
</reference>
<feature type="binding site" evidence="1">
    <location>
        <position position="233"/>
    </location>
    <ligand>
        <name>[2Fe-2S] cluster</name>
        <dbReference type="ChEBI" id="CHEBI:190135"/>
    </ligand>
</feature>
<feature type="binding site" evidence="1">
    <location>
        <position position="238"/>
    </location>
    <ligand>
        <name>[2Fe-2S] cluster</name>
        <dbReference type="ChEBI" id="CHEBI:190135"/>
    </ligand>
</feature>
<gene>
    <name evidence="2" type="ordered locus">Tcur_1958</name>
</gene>
<dbReference type="KEGG" id="tcu:Tcur_1958"/>
<dbReference type="GO" id="GO:0051537">
    <property type="term" value="F:2 iron, 2 sulfur cluster binding"/>
    <property type="evidence" value="ECO:0007669"/>
    <property type="project" value="UniProtKB-KW"/>
</dbReference>
<dbReference type="PANTHER" id="PTHR43513">
    <property type="entry name" value="DIHYDROOROTATE DEHYDROGENASE B (NAD(+)), ELECTRON TRANSFER SUBUNIT"/>
    <property type="match status" value="1"/>
</dbReference>
<dbReference type="InterPro" id="IPR012165">
    <property type="entry name" value="Cyt_c3_hydrogenase_gsu"/>
</dbReference>
<dbReference type="Proteomes" id="UP000001918">
    <property type="component" value="Chromosome"/>
</dbReference>
<dbReference type="InterPro" id="IPR039261">
    <property type="entry name" value="FNR_nucleotide-bd"/>
</dbReference>
<name>D1ADR5_THECD</name>
<dbReference type="RefSeq" id="WP_012852309.1">
    <property type="nucleotide sequence ID" value="NC_013510.1"/>
</dbReference>
<feature type="binding site" evidence="1">
    <location>
        <position position="241"/>
    </location>
    <ligand>
        <name>[2Fe-2S] cluster</name>
        <dbReference type="ChEBI" id="CHEBI:190135"/>
    </ligand>
</feature>
<keyword evidence="3" id="KW-1185">Reference proteome</keyword>
<keyword evidence="1" id="KW-0001">2Fe-2S</keyword>
<keyword evidence="1" id="KW-0408">Iron</keyword>
<keyword evidence="1" id="KW-0411">Iron-sulfur</keyword>
<organism evidence="2 3">
    <name type="scientific">Thermomonospora curvata (strain ATCC 19995 / DSM 43183 / JCM 3096 / KCTC 9072 / NBRC 15933 / NCIMB 10081 / Henssen B9)</name>
    <dbReference type="NCBI Taxonomy" id="471852"/>
    <lineage>
        <taxon>Bacteria</taxon>
        <taxon>Bacillati</taxon>
        <taxon>Actinomycetota</taxon>
        <taxon>Actinomycetes</taxon>
        <taxon>Streptosporangiales</taxon>
        <taxon>Thermomonosporaceae</taxon>
        <taxon>Thermomonospora</taxon>
    </lineage>
</organism>
<dbReference type="PIRSF" id="PIRSF006816">
    <property type="entry name" value="Cyc3_hyd_g"/>
    <property type="match status" value="1"/>
</dbReference>
<dbReference type="GO" id="GO:0006221">
    <property type="term" value="P:pyrimidine nucleotide biosynthetic process"/>
    <property type="evidence" value="ECO:0007669"/>
    <property type="project" value="InterPro"/>
</dbReference>
<dbReference type="InterPro" id="IPR050353">
    <property type="entry name" value="PyrK_electron_transfer"/>
</dbReference>
<protein>
    <submittedName>
        <fullName evidence="2">Oxidoreductase FAD/NAD(P)-binding domain protein</fullName>
    </submittedName>
</protein>
<accession>D1ADR5</accession>
<dbReference type="HOGENOM" id="CLU_1011680_0_0_11"/>
<proteinExistence type="predicted"/>
<sequence>MPGDERVRAQAMRARPYRVLARYPLATGMVTLVLEPVQPGEAVPQALPGQYWVLQTPAGVRIPAIAGNGSAGLEVTTLRVPCAGPPLGEPGTLLGVRGPFGTGWDLEPAVGRTLLLVAWETGLVALRPVLEQVLSGTARYARVQVWAGGRNPRTLALHADADLWVARGMDVTIATGSRLTMACAAQDRPAPPPDATALLAGPLEMMLETAQALARRGLPPQRIQMAAHSLIRCTDAVCGRCRVGPADRPVLLACRNGPVFGYHELAAPLRRPSGP</sequence>